<evidence type="ECO:0000313" key="1">
    <source>
        <dbReference type="EMBL" id="RLJ90789.1"/>
    </source>
</evidence>
<comment type="caution">
    <text evidence="1">The sequence shown here is derived from an EMBL/GenBank/DDBJ whole genome shotgun (WGS) entry which is preliminary data.</text>
</comment>
<proteinExistence type="predicted"/>
<evidence type="ECO:0000313" key="2">
    <source>
        <dbReference type="Proteomes" id="UP000280791"/>
    </source>
</evidence>
<keyword evidence="2" id="KW-1185">Reference proteome</keyword>
<sequence length="509" mass="59088">MKLKKRAIWFSLFVCFGLVLIAYAPFTSGSEFQVTADGEDLSSTDTEQLHIEDIYQEVISYNVLDREQNKAEITLTTREFPNGDTMVYLEAETDGYLEPIDFQLPLSGESDLEYLEEQTVPELYPHRKERKLEDPLSTTLKYMENEMNSALIGTSVYYNDISHTYENGQLSRVVEFQREADTLDISEEGWKVTIEFAPGEEKFSTWLMISEEPLISSKEQFEQVHKIAADEFRWITPDTLWSHGLNAIFPKTDRAFVRSLVRQSGRASAVMLETNPSRIWENINRHQFAALEVSRNEDGLWHSDYTSTWLERAYDIGPEYIDTRHNDNIFRAQLKRAEQLGYEDYAQERAVYADFLIEMSEAGYTIPQGPGYYLMDYFDMQHDTHSSLNHALSLMNYQYDAYLHLGDEKYLENAEAQFSALLHTGTGWVDEENTIIYQMRPDGTMSGQDYNLVTYYDLLYTKKLRNELELPASETLDYLIEVKEQNLQNKDIAIEGTFENVEEFVGLIE</sequence>
<dbReference type="Proteomes" id="UP000280791">
    <property type="component" value="Unassembled WGS sequence"/>
</dbReference>
<protein>
    <submittedName>
        <fullName evidence="1">Uncharacterized protein</fullName>
    </submittedName>
</protein>
<gene>
    <name evidence="1" type="ORF">DFR62_0940</name>
</gene>
<accession>A0A497YJK4</accession>
<organism evidence="1 2">
    <name type="scientific">Planococcus citreus</name>
    <dbReference type="NCBI Taxonomy" id="1373"/>
    <lineage>
        <taxon>Bacteria</taxon>
        <taxon>Bacillati</taxon>
        <taxon>Bacillota</taxon>
        <taxon>Bacilli</taxon>
        <taxon>Bacillales</taxon>
        <taxon>Caryophanaceae</taxon>
        <taxon>Planococcus</taxon>
    </lineage>
</organism>
<dbReference type="EMBL" id="RCCP01000001">
    <property type="protein sequence ID" value="RLJ90789.1"/>
    <property type="molecule type" value="Genomic_DNA"/>
</dbReference>
<name>A0A497YJK4_9BACL</name>
<dbReference type="AlphaFoldDB" id="A0A497YJK4"/>
<reference evidence="1 2" key="1">
    <citation type="submission" date="2018-10" db="EMBL/GenBank/DDBJ databases">
        <title>Genomic Encyclopedia of Type Strains, Phase IV (KMG-IV): sequencing the most valuable type-strain genomes for metagenomic binning, comparative biology and taxonomic classification.</title>
        <authorList>
            <person name="Goeker M."/>
        </authorList>
    </citation>
    <scope>NUCLEOTIDE SEQUENCE [LARGE SCALE GENOMIC DNA]</scope>
    <source>
        <strain evidence="1 2">DSM 20549</strain>
    </source>
</reference>